<keyword evidence="3" id="KW-0812">Transmembrane</keyword>
<feature type="transmembrane region" description="Helical" evidence="3">
    <location>
        <begin position="17"/>
        <end position="36"/>
    </location>
</feature>
<comment type="similarity">
    <text evidence="2">Belongs to the acyltransferase 3 family.</text>
</comment>
<feature type="transmembrane region" description="Helical" evidence="3">
    <location>
        <begin position="128"/>
        <end position="147"/>
    </location>
</feature>
<protein>
    <submittedName>
        <fullName evidence="5">Acyltransferase family protein</fullName>
    </submittedName>
</protein>
<dbReference type="InterPro" id="IPR050879">
    <property type="entry name" value="Acyltransferase_3"/>
</dbReference>
<evidence type="ECO:0000256" key="1">
    <source>
        <dbReference type="ARBA" id="ARBA00004370"/>
    </source>
</evidence>
<comment type="subcellular location">
    <subcellularLocation>
        <location evidence="1">Membrane</location>
    </subcellularLocation>
</comment>
<proteinExistence type="inferred from homology"/>
<name>A0ABX1XCM5_9BACL</name>
<feature type="transmembrane region" description="Helical" evidence="3">
    <location>
        <begin position="205"/>
        <end position="227"/>
    </location>
</feature>
<feature type="transmembrane region" description="Helical" evidence="3">
    <location>
        <begin position="153"/>
        <end position="175"/>
    </location>
</feature>
<evidence type="ECO:0000313" key="6">
    <source>
        <dbReference type="Proteomes" id="UP000653578"/>
    </source>
</evidence>
<feature type="transmembrane region" description="Helical" evidence="3">
    <location>
        <begin position="264"/>
        <end position="283"/>
    </location>
</feature>
<dbReference type="Proteomes" id="UP000653578">
    <property type="component" value="Unassembled WGS sequence"/>
</dbReference>
<dbReference type="InterPro" id="IPR002656">
    <property type="entry name" value="Acyl_transf_3_dom"/>
</dbReference>
<feature type="transmembrane region" description="Helical" evidence="3">
    <location>
        <begin position="234"/>
        <end position="252"/>
    </location>
</feature>
<sequence length="365" mass="42545">MRVEYMDSGKRLDFLEILRVLAVLFVIWDHMVANWLDRNKQVWLPLNIIREYVTKPLAIIQDFGFLGVVIFFLISGYIISYVMQKEGRLSFLVKRIFRIYPPLIFSIIIIVIFYKLQAHFTNQVIDISQFSISKILISMTLINYLFIEQNATNGVAWTLVIEMLFYILCFIILPLIQKYPKLAISTLTLIPFIVIFESKNFGANFFLFSASIAYLPYLVLGQILYFVYTKRISIVVFLIFSVVNYIVIIYGIRKIHNSFYDFSSSYGVSFVYAYLIFVLAVMLQRKIYSIKITDFLAKLSYSLYLNHGVLGSFLITLCYPYIGFSGAITVSFVCIIILCCILWKFVEEPSRHIARKLLNVYVNQK</sequence>
<keyword evidence="5" id="KW-0012">Acyltransferase</keyword>
<feature type="transmembrane region" description="Helical" evidence="3">
    <location>
        <begin position="57"/>
        <end position="79"/>
    </location>
</feature>
<evidence type="ECO:0000256" key="3">
    <source>
        <dbReference type="SAM" id="Phobius"/>
    </source>
</evidence>
<dbReference type="GO" id="GO:0016746">
    <property type="term" value="F:acyltransferase activity"/>
    <property type="evidence" value="ECO:0007669"/>
    <property type="project" value="UniProtKB-KW"/>
</dbReference>
<accession>A0ABX1XCM5</accession>
<comment type="caution">
    <text evidence="5">The sequence shown here is derived from an EMBL/GenBank/DDBJ whole genome shotgun (WGS) entry which is preliminary data.</text>
</comment>
<keyword evidence="5" id="KW-0808">Transferase</keyword>
<dbReference type="Pfam" id="PF01757">
    <property type="entry name" value="Acyl_transf_3"/>
    <property type="match status" value="1"/>
</dbReference>
<reference evidence="5 6" key="1">
    <citation type="submission" date="2019-10" db="EMBL/GenBank/DDBJ databases">
        <title>Description of Paenibacillus humi sp. nov.</title>
        <authorList>
            <person name="Carlier A."/>
            <person name="Qi S."/>
        </authorList>
    </citation>
    <scope>NUCLEOTIDE SEQUENCE [LARGE SCALE GENOMIC DNA]</scope>
    <source>
        <strain evidence="5 6">LMG 31461</strain>
    </source>
</reference>
<evidence type="ECO:0000313" key="5">
    <source>
        <dbReference type="EMBL" id="NOU66238.1"/>
    </source>
</evidence>
<organism evidence="5 6">
    <name type="scientific">Paenibacillus plantarum</name>
    <dbReference type="NCBI Taxonomy" id="2654975"/>
    <lineage>
        <taxon>Bacteria</taxon>
        <taxon>Bacillati</taxon>
        <taxon>Bacillota</taxon>
        <taxon>Bacilli</taxon>
        <taxon>Bacillales</taxon>
        <taxon>Paenibacillaceae</taxon>
        <taxon>Paenibacillus</taxon>
    </lineage>
</organism>
<evidence type="ECO:0000256" key="2">
    <source>
        <dbReference type="ARBA" id="ARBA00007400"/>
    </source>
</evidence>
<feature type="domain" description="Acyltransferase 3" evidence="4">
    <location>
        <begin position="13"/>
        <end position="343"/>
    </location>
</feature>
<feature type="transmembrane region" description="Helical" evidence="3">
    <location>
        <begin position="99"/>
        <end position="116"/>
    </location>
</feature>
<feature type="transmembrane region" description="Helical" evidence="3">
    <location>
        <begin position="303"/>
        <end position="322"/>
    </location>
</feature>
<gene>
    <name evidence="5" type="ORF">GC096_19545</name>
</gene>
<feature type="transmembrane region" description="Helical" evidence="3">
    <location>
        <begin position="328"/>
        <end position="346"/>
    </location>
</feature>
<dbReference type="EMBL" id="WHNY01000060">
    <property type="protein sequence ID" value="NOU66238.1"/>
    <property type="molecule type" value="Genomic_DNA"/>
</dbReference>
<evidence type="ECO:0000259" key="4">
    <source>
        <dbReference type="Pfam" id="PF01757"/>
    </source>
</evidence>
<dbReference type="PANTHER" id="PTHR23028">
    <property type="entry name" value="ACETYLTRANSFERASE"/>
    <property type="match status" value="1"/>
</dbReference>
<keyword evidence="6" id="KW-1185">Reference proteome</keyword>
<keyword evidence="3" id="KW-0472">Membrane</keyword>
<keyword evidence="3" id="KW-1133">Transmembrane helix</keyword>